<organism evidence="1 2">
    <name type="scientific">Candidatus Electronema aureum</name>
    <dbReference type="NCBI Taxonomy" id="2005002"/>
    <lineage>
        <taxon>Bacteria</taxon>
        <taxon>Pseudomonadati</taxon>
        <taxon>Thermodesulfobacteriota</taxon>
        <taxon>Desulfobulbia</taxon>
        <taxon>Desulfobulbales</taxon>
        <taxon>Desulfobulbaceae</taxon>
        <taxon>Candidatus Electronema</taxon>
    </lineage>
</organism>
<proteinExistence type="predicted"/>
<name>A0A521G3A0_9BACT</name>
<dbReference type="Proteomes" id="UP000316238">
    <property type="component" value="Unassembled WGS sequence"/>
</dbReference>
<comment type="caution">
    <text evidence="1">The sequence shown here is derived from an EMBL/GenBank/DDBJ whole genome shotgun (WGS) entry which is preliminary data.</text>
</comment>
<accession>A0A521G3A0</accession>
<gene>
    <name evidence="1" type="ORF">CDV28_10664</name>
</gene>
<dbReference type="AlphaFoldDB" id="A0A521G3A0"/>
<sequence length="149" mass="16858">MNNDMLQKNFKGGDAVEVYANPAAYTLLEMDKKVSNEMTWIKGRYVSKVGTKQHCVDISPGYSDTFSDECIRPFETSLTEQKIALSSELNFIKMEFNSFINSFAARQRARGRSPKPETEVEKDITNLAKITLKLVQYIEKSQGKSDAKS</sequence>
<evidence type="ECO:0000313" key="1">
    <source>
        <dbReference type="EMBL" id="TAA75509.1"/>
    </source>
</evidence>
<evidence type="ECO:0000313" key="2">
    <source>
        <dbReference type="Proteomes" id="UP000316238"/>
    </source>
</evidence>
<reference evidence="1" key="1">
    <citation type="submission" date="2017-07" db="EMBL/GenBank/DDBJ databases">
        <title>The cable genome - Insights into the physiology and evolution of filamentous bacteria capable of sulfide oxidation via long distance electron transfer.</title>
        <authorList>
            <person name="Thorup C."/>
            <person name="Bjerg J.T."/>
            <person name="Schreiber L."/>
            <person name="Nielsen L.P."/>
            <person name="Kjeldsen K.U."/>
            <person name="Boesen T."/>
            <person name="Boggild A."/>
            <person name="Meysman F."/>
            <person name="Geelhoed J."/>
            <person name="Schramm A."/>
        </authorList>
    </citation>
    <scope>NUCLEOTIDE SEQUENCE [LARGE SCALE GENOMIC DNA]</scope>
    <source>
        <strain evidence="1">GS</strain>
    </source>
</reference>
<dbReference type="EMBL" id="NQJD01000006">
    <property type="protein sequence ID" value="TAA75509.1"/>
    <property type="molecule type" value="Genomic_DNA"/>
</dbReference>
<keyword evidence="2" id="KW-1185">Reference proteome</keyword>
<protein>
    <submittedName>
        <fullName evidence="1">Uncharacterized protein</fullName>
    </submittedName>
</protein>